<organism evidence="1 2">
    <name type="scientific">Asparagus officinalis</name>
    <name type="common">Garden asparagus</name>
    <dbReference type="NCBI Taxonomy" id="4686"/>
    <lineage>
        <taxon>Eukaryota</taxon>
        <taxon>Viridiplantae</taxon>
        <taxon>Streptophyta</taxon>
        <taxon>Embryophyta</taxon>
        <taxon>Tracheophyta</taxon>
        <taxon>Spermatophyta</taxon>
        <taxon>Magnoliopsida</taxon>
        <taxon>Liliopsida</taxon>
        <taxon>Asparagales</taxon>
        <taxon>Asparagaceae</taxon>
        <taxon>Asparagoideae</taxon>
        <taxon>Asparagus</taxon>
    </lineage>
</organism>
<keyword evidence="2" id="KW-1185">Reference proteome</keyword>
<dbReference type="Gramene" id="ONK78129">
    <property type="protein sequence ID" value="ONK78129"/>
    <property type="gene ID" value="A4U43_C02F14650"/>
</dbReference>
<dbReference type="AlphaFoldDB" id="A0A5P1FMC9"/>
<dbReference type="EMBL" id="CM007382">
    <property type="protein sequence ID" value="ONK78129.1"/>
    <property type="molecule type" value="Genomic_DNA"/>
</dbReference>
<evidence type="ECO:0000313" key="2">
    <source>
        <dbReference type="Proteomes" id="UP000243459"/>
    </source>
</evidence>
<accession>A0A5P1FMC9</accession>
<protein>
    <submittedName>
        <fullName evidence="1">Uncharacterized protein</fullName>
    </submittedName>
</protein>
<evidence type="ECO:0000313" key="1">
    <source>
        <dbReference type="EMBL" id="ONK78129.1"/>
    </source>
</evidence>
<reference evidence="2" key="1">
    <citation type="journal article" date="2017" name="Nat. Commun.">
        <title>The asparagus genome sheds light on the origin and evolution of a young Y chromosome.</title>
        <authorList>
            <person name="Harkess A."/>
            <person name="Zhou J."/>
            <person name="Xu C."/>
            <person name="Bowers J.E."/>
            <person name="Van der Hulst R."/>
            <person name="Ayyampalayam S."/>
            <person name="Mercati F."/>
            <person name="Riccardi P."/>
            <person name="McKain M.R."/>
            <person name="Kakrana A."/>
            <person name="Tang H."/>
            <person name="Ray J."/>
            <person name="Groenendijk J."/>
            <person name="Arikit S."/>
            <person name="Mathioni S.M."/>
            <person name="Nakano M."/>
            <person name="Shan H."/>
            <person name="Telgmann-Rauber A."/>
            <person name="Kanno A."/>
            <person name="Yue Z."/>
            <person name="Chen H."/>
            <person name="Li W."/>
            <person name="Chen Y."/>
            <person name="Xu X."/>
            <person name="Zhang Y."/>
            <person name="Luo S."/>
            <person name="Chen H."/>
            <person name="Gao J."/>
            <person name="Mao Z."/>
            <person name="Pires J.C."/>
            <person name="Luo M."/>
            <person name="Kudrna D."/>
            <person name="Wing R.A."/>
            <person name="Meyers B.C."/>
            <person name="Yi K."/>
            <person name="Kong H."/>
            <person name="Lavrijsen P."/>
            <person name="Sunseri F."/>
            <person name="Falavigna A."/>
            <person name="Ye Y."/>
            <person name="Leebens-Mack J.H."/>
            <person name="Chen G."/>
        </authorList>
    </citation>
    <scope>NUCLEOTIDE SEQUENCE [LARGE SCALE GENOMIC DNA]</scope>
    <source>
        <strain evidence="2">cv. DH0086</strain>
    </source>
</reference>
<proteinExistence type="predicted"/>
<dbReference type="Proteomes" id="UP000243459">
    <property type="component" value="Chromosome 2"/>
</dbReference>
<sequence>MLVLDPRMRAEHWRAYGSSNFKNYVSFGAIPADKATIMLLLDHLDLATGKFFFKDSQTGTPQAYTFDKSEAAIHILLEQDVTRYVHEEIKQKPTTVKAKVEEEVTGEKSLGKKRVQKENEAYEKLMMLNEAYEQVLVARGVDILAIKAETEKNLLRRNISGKTKER</sequence>
<gene>
    <name evidence="1" type="ORF">A4U43_C02F14650</name>
</gene>
<name>A0A5P1FMC9_ASPOF</name>